<dbReference type="Pfam" id="PF14280">
    <property type="entry name" value="DUF4365"/>
    <property type="match status" value="1"/>
</dbReference>
<evidence type="ECO:0000259" key="1">
    <source>
        <dbReference type="Pfam" id="PF14280"/>
    </source>
</evidence>
<comment type="caution">
    <text evidence="2">The sequence shown here is derived from an EMBL/GenBank/DDBJ whole genome shotgun (WGS) entry which is preliminary data.</text>
</comment>
<accession>A0ABU5H7E4</accession>
<evidence type="ECO:0000313" key="2">
    <source>
        <dbReference type="EMBL" id="MDY7229403.1"/>
    </source>
</evidence>
<organism evidence="2 3">
    <name type="scientific">Hyalangium rubrum</name>
    <dbReference type="NCBI Taxonomy" id="3103134"/>
    <lineage>
        <taxon>Bacteria</taxon>
        <taxon>Pseudomonadati</taxon>
        <taxon>Myxococcota</taxon>
        <taxon>Myxococcia</taxon>
        <taxon>Myxococcales</taxon>
        <taxon>Cystobacterineae</taxon>
        <taxon>Archangiaceae</taxon>
        <taxon>Hyalangium</taxon>
    </lineage>
</organism>
<sequence length="166" mass="18488">MTREQQKEEISKAYVHAVAARCGFAVGQWSQDQGCVDVSIGASGALGGGTLEDPRIDLQLKCTSDAGHVREDHIAWQLSRSHYDKLRARSSVPKLLVVLVLPEREAEWMRHSVEALIIKRCAYWLSMSGMPAVSSESRVVQLPRTNLFSPEQLNAMMERVSRGEPL</sequence>
<dbReference type="RefSeq" id="WP_321548129.1">
    <property type="nucleotide sequence ID" value="NZ_JAXIVS010000008.1"/>
</dbReference>
<gene>
    <name evidence="2" type="ORF">SYV04_23620</name>
</gene>
<dbReference type="EMBL" id="JAXIVS010000008">
    <property type="protein sequence ID" value="MDY7229403.1"/>
    <property type="molecule type" value="Genomic_DNA"/>
</dbReference>
<dbReference type="Proteomes" id="UP001291309">
    <property type="component" value="Unassembled WGS sequence"/>
</dbReference>
<keyword evidence="3" id="KW-1185">Reference proteome</keyword>
<proteinExistence type="predicted"/>
<reference evidence="2 3" key="1">
    <citation type="submission" date="2023-12" db="EMBL/GenBank/DDBJ databases">
        <title>the genome sequence of Hyalangium sp. s54d21.</title>
        <authorList>
            <person name="Zhang X."/>
        </authorList>
    </citation>
    <scope>NUCLEOTIDE SEQUENCE [LARGE SCALE GENOMIC DNA]</scope>
    <source>
        <strain evidence="3">s54d21</strain>
    </source>
</reference>
<name>A0ABU5H7E4_9BACT</name>
<evidence type="ECO:0000313" key="3">
    <source>
        <dbReference type="Proteomes" id="UP001291309"/>
    </source>
</evidence>
<protein>
    <submittedName>
        <fullName evidence="2">DUF4365 domain-containing protein</fullName>
    </submittedName>
</protein>
<feature type="domain" description="DUF4365" evidence="1">
    <location>
        <begin position="8"/>
        <end position="159"/>
    </location>
</feature>
<dbReference type="InterPro" id="IPR025375">
    <property type="entry name" value="DUF4365"/>
</dbReference>